<accession>A0A2P5B0M8</accession>
<dbReference type="Proteomes" id="UP000237105">
    <property type="component" value="Unassembled WGS sequence"/>
</dbReference>
<evidence type="ECO:0000313" key="2">
    <source>
        <dbReference type="Proteomes" id="UP000237105"/>
    </source>
</evidence>
<organism evidence="1 2">
    <name type="scientific">Parasponia andersonii</name>
    <name type="common">Sponia andersonii</name>
    <dbReference type="NCBI Taxonomy" id="3476"/>
    <lineage>
        <taxon>Eukaryota</taxon>
        <taxon>Viridiplantae</taxon>
        <taxon>Streptophyta</taxon>
        <taxon>Embryophyta</taxon>
        <taxon>Tracheophyta</taxon>
        <taxon>Spermatophyta</taxon>
        <taxon>Magnoliopsida</taxon>
        <taxon>eudicotyledons</taxon>
        <taxon>Gunneridae</taxon>
        <taxon>Pentapetalae</taxon>
        <taxon>rosids</taxon>
        <taxon>fabids</taxon>
        <taxon>Rosales</taxon>
        <taxon>Cannabaceae</taxon>
        <taxon>Parasponia</taxon>
    </lineage>
</organism>
<gene>
    <name evidence="1" type="ORF">PanWU01x14_282900</name>
</gene>
<proteinExistence type="predicted"/>
<comment type="caution">
    <text evidence="1">The sequence shown here is derived from an EMBL/GenBank/DDBJ whole genome shotgun (WGS) entry which is preliminary data.</text>
</comment>
<dbReference type="AlphaFoldDB" id="A0A2P5B0M8"/>
<keyword evidence="2" id="KW-1185">Reference proteome</keyword>
<reference evidence="2" key="1">
    <citation type="submission" date="2016-06" db="EMBL/GenBank/DDBJ databases">
        <title>Parallel loss of symbiosis genes in relatives of nitrogen-fixing non-legume Parasponia.</title>
        <authorList>
            <person name="Van Velzen R."/>
            <person name="Holmer R."/>
            <person name="Bu F."/>
            <person name="Rutten L."/>
            <person name="Van Zeijl A."/>
            <person name="Liu W."/>
            <person name="Santuari L."/>
            <person name="Cao Q."/>
            <person name="Sharma T."/>
            <person name="Shen D."/>
            <person name="Roswanjaya Y."/>
            <person name="Wardhani T."/>
            <person name="Kalhor M.S."/>
            <person name="Jansen J."/>
            <person name="Van den Hoogen J."/>
            <person name="Gungor B."/>
            <person name="Hartog M."/>
            <person name="Hontelez J."/>
            <person name="Verver J."/>
            <person name="Yang W.-C."/>
            <person name="Schijlen E."/>
            <person name="Repin R."/>
            <person name="Schilthuizen M."/>
            <person name="Schranz E."/>
            <person name="Heidstra R."/>
            <person name="Miyata K."/>
            <person name="Fedorova E."/>
            <person name="Kohlen W."/>
            <person name="Bisseling T."/>
            <person name="Smit S."/>
            <person name="Geurts R."/>
        </authorList>
    </citation>
    <scope>NUCLEOTIDE SEQUENCE [LARGE SCALE GENOMIC DNA]</scope>
    <source>
        <strain evidence="2">cv. WU1-14</strain>
    </source>
</reference>
<dbReference type="STRING" id="3476.A0A2P5B0M8"/>
<dbReference type="EMBL" id="JXTB01000394">
    <property type="protein sequence ID" value="PON42334.1"/>
    <property type="molecule type" value="Genomic_DNA"/>
</dbReference>
<evidence type="ECO:0000313" key="1">
    <source>
        <dbReference type="EMBL" id="PON42334.1"/>
    </source>
</evidence>
<name>A0A2P5B0M8_PARAD</name>
<protein>
    <submittedName>
        <fullName evidence="1">Uncharacterized protein</fullName>
    </submittedName>
</protein>
<dbReference type="OrthoDB" id="5545019at2759"/>
<sequence>MTRLKPSSIFIASPETYNKASVRSIGYEQLTSPYWSYSIQWFITETKKAKDLGHPLRQVHASPINDLDLSVT</sequence>